<dbReference type="PANTHER" id="PTHR34475">
    <property type="match status" value="1"/>
</dbReference>
<comment type="caution">
    <text evidence="3">The sequence shown here is derived from an EMBL/GenBank/DDBJ whole genome shotgun (WGS) entry which is preliminary data.</text>
</comment>
<dbReference type="Pfam" id="PF13464">
    <property type="entry name" value="RodZ_C"/>
    <property type="match status" value="1"/>
</dbReference>
<keyword evidence="1" id="KW-0812">Transmembrane</keyword>
<feature type="transmembrane region" description="Helical" evidence="1">
    <location>
        <begin position="120"/>
        <end position="137"/>
    </location>
</feature>
<dbReference type="Proteomes" id="UP000288178">
    <property type="component" value="Unassembled WGS sequence"/>
</dbReference>
<dbReference type="InterPro" id="IPR001387">
    <property type="entry name" value="Cro/C1-type_HTH"/>
</dbReference>
<proteinExistence type="predicted"/>
<feature type="domain" description="Cytoskeleton protein RodZ-like C-terminal" evidence="2">
    <location>
        <begin position="223"/>
        <end position="294"/>
    </location>
</feature>
<dbReference type="PANTHER" id="PTHR34475:SF1">
    <property type="entry name" value="CYTOSKELETON PROTEIN RODZ"/>
    <property type="match status" value="1"/>
</dbReference>
<dbReference type="GO" id="GO:0003677">
    <property type="term" value="F:DNA binding"/>
    <property type="evidence" value="ECO:0007669"/>
    <property type="project" value="InterPro"/>
</dbReference>
<keyword evidence="4" id="KW-1185">Reference proteome</keyword>
<keyword evidence="1" id="KW-1133">Transmembrane helix</keyword>
<evidence type="ECO:0000313" key="3">
    <source>
        <dbReference type="EMBL" id="RVT54172.1"/>
    </source>
</evidence>
<dbReference type="Pfam" id="PF13413">
    <property type="entry name" value="HTH_25"/>
    <property type="match status" value="1"/>
</dbReference>
<evidence type="ECO:0000313" key="4">
    <source>
        <dbReference type="Proteomes" id="UP000288178"/>
    </source>
</evidence>
<gene>
    <name evidence="3" type="ORF">ENE75_04755</name>
</gene>
<dbReference type="AlphaFoldDB" id="A0A3S2UBC5"/>
<reference evidence="3 4" key="1">
    <citation type="submission" date="2019-01" db="EMBL/GenBank/DDBJ databases">
        <authorList>
            <person name="Chen W.-M."/>
        </authorList>
    </citation>
    <scope>NUCLEOTIDE SEQUENCE [LARGE SCALE GENOMIC DNA]</scope>
    <source>
        <strain evidence="3 4">ICH-3</strain>
    </source>
</reference>
<name>A0A3S2UBC5_9BURK</name>
<dbReference type="OrthoDB" id="5293433at2"/>
<evidence type="ECO:0000259" key="2">
    <source>
        <dbReference type="Pfam" id="PF13464"/>
    </source>
</evidence>
<sequence length="296" mass="29453">MAEDVTGASPAPTAGALLRRAREAQGLHIAVLAANLKVPQRKLEALERDRLDELPDATFARALAQTVCRALKIDAAPVLALLPPAAGAGLEQVSAGLNTPFRDKPAAQDFAPVAVLRHPALIVVVLLLAGAAALWFWPRGAGAPVPAGPAPAASEATALFPPAAPAEAASAADTAASAAASASEPASAAAADAAPATAASSPSMPAPSAEAAAATAAADPLLQLRTTAASWIEIVDAGGRTLVSRVVTPGEPLSLDGALPLRVVIGNAAATEVTFRGQPVTLVPVGNTNVARLELK</sequence>
<dbReference type="InterPro" id="IPR025194">
    <property type="entry name" value="RodZ-like_C"/>
</dbReference>
<dbReference type="RefSeq" id="WP_128196098.1">
    <property type="nucleotide sequence ID" value="NZ_SACT01000001.1"/>
</dbReference>
<evidence type="ECO:0000256" key="1">
    <source>
        <dbReference type="SAM" id="Phobius"/>
    </source>
</evidence>
<dbReference type="EMBL" id="SACT01000001">
    <property type="protein sequence ID" value="RVT54172.1"/>
    <property type="molecule type" value="Genomic_DNA"/>
</dbReference>
<dbReference type="InterPro" id="IPR050400">
    <property type="entry name" value="Bact_Cytoskel_RodZ"/>
</dbReference>
<keyword evidence="1" id="KW-0472">Membrane</keyword>
<accession>A0A3S2UBC5</accession>
<protein>
    <submittedName>
        <fullName evidence="3">Helix-turn-helix domain-containing protein</fullName>
    </submittedName>
</protein>
<dbReference type="InterPro" id="IPR010982">
    <property type="entry name" value="Lambda_DNA-bd_dom_sf"/>
</dbReference>
<dbReference type="Gene3D" id="1.10.260.40">
    <property type="entry name" value="lambda repressor-like DNA-binding domains"/>
    <property type="match status" value="1"/>
</dbReference>
<organism evidence="3 4">
    <name type="scientific">Rubrivivax albus</name>
    <dbReference type="NCBI Taxonomy" id="2499835"/>
    <lineage>
        <taxon>Bacteria</taxon>
        <taxon>Pseudomonadati</taxon>
        <taxon>Pseudomonadota</taxon>
        <taxon>Betaproteobacteria</taxon>
        <taxon>Burkholderiales</taxon>
        <taxon>Sphaerotilaceae</taxon>
        <taxon>Rubrivivax</taxon>
    </lineage>
</organism>
<dbReference type="CDD" id="cd00093">
    <property type="entry name" value="HTH_XRE"/>
    <property type="match status" value="1"/>
</dbReference>